<dbReference type="CDD" id="cd04301">
    <property type="entry name" value="NAT_SF"/>
    <property type="match status" value="1"/>
</dbReference>
<gene>
    <name evidence="2" type="ORF">IPH26_15750</name>
</gene>
<comment type="caution">
    <text evidence="2">The sequence shown here is derived from an EMBL/GenBank/DDBJ whole genome shotgun (WGS) entry which is preliminary data.</text>
</comment>
<accession>A0A9D7E7M0</accession>
<feature type="domain" description="N-acetyltransferase" evidence="1">
    <location>
        <begin position="3"/>
        <end position="217"/>
    </location>
</feature>
<dbReference type="Proteomes" id="UP000807785">
    <property type="component" value="Unassembled WGS sequence"/>
</dbReference>
<dbReference type="InterPro" id="IPR016181">
    <property type="entry name" value="Acyl_CoA_acyltransferase"/>
</dbReference>
<sequence>MNISIRHYRTDGPDRQQINDVCCDAALLGAPIDSIFQDREWFTDFMVAPYLLIEPEHTWVAEADNRVVGYLTGSVGVLFGIQRAQLALLAVDRLLWKHMLGKYKHHPRSQQFVRFVLTEALLQVPAHPSHAGHFHFNVAEGHRGQGIGSRLIAEFERVVMESGLRHYYAEVMCWGEKQEAYYTRLGYRIHGHPIPATVFSTEVPDLRIMCIVKDLADSAVS</sequence>
<proteinExistence type="predicted"/>
<organism evidence="2 3">
    <name type="scientific">Candidatus Methylophosphatis roskildensis</name>
    <dbReference type="NCBI Taxonomy" id="2899263"/>
    <lineage>
        <taxon>Bacteria</taxon>
        <taxon>Pseudomonadati</taxon>
        <taxon>Pseudomonadota</taxon>
        <taxon>Betaproteobacteria</taxon>
        <taxon>Nitrosomonadales</taxon>
        <taxon>Sterolibacteriaceae</taxon>
        <taxon>Candidatus Methylophosphatis</taxon>
    </lineage>
</organism>
<protein>
    <submittedName>
        <fullName evidence="2">GNAT family N-acetyltransferase</fullName>
    </submittedName>
</protein>
<dbReference type="AlphaFoldDB" id="A0A9D7E7M0"/>
<name>A0A9D7E7M0_9PROT</name>
<reference evidence="2" key="1">
    <citation type="submission" date="2020-10" db="EMBL/GenBank/DDBJ databases">
        <title>Connecting structure to function with the recovery of over 1000 high-quality activated sludge metagenome-assembled genomes encoding full-length rRNA genes using long-read sequencing.</title>
        <authorList>
            <person name="Singleton C.M."/>
            <person name="Petriglieri F."/>
            <person name="Kristensen J.M."/>
            <person name="Kirkegaard R.H."/>
            <person name="Michaelsen T.Y."/>
            <person name="Andersen M.H."/>
            <person name="Karst S.M."/>
            <person name="Dueholm M.S."/>
            <person name="Nielsen P.H."/>
            <person name="Albertsen M."/>
        </authorList>
    </citation>
    <scope>NUCLEOTIDE SEQUENCE</scope>
    <source>
        <strain evidence="2">Bjer_18-Q3-R1-45_BAT3C.347</strain>
    </source>
</reference>
<evidence type="ECO:0000313" key="2">
    <source>
        <dbReference type="EMBL" id="MBK6974330.1"/>
    </source>
</evidence>
<evidence type="ECO:0000259" key="1">
    <source>
        <dbReference type="PROSITE" id="PS51186"/>
    </source>
</evidence>
<dbReference type="GO" id="GO:0016747">
    <property type="term" value="F:acyltransferase activity, transferring groups other than amino-acyl groups"/>
    <property type="evidence" value="ECO:0007669"/>
    <property type="project" value="InterPro"/>
</dbReference>
<evidence type="ECO:0000313" key="3">
    <source>
        <dbReference type="Proteomes" id="UP000807785"/>
    </source>
</evidence>
<dbReference type="SUPFAM" id="SSF55729">
    <property type="entry name" value="Acyl-CoA N-acyltransferases (Nat)"/>
    <property type="match status" value="1"/>
</dbReference>
<dbReference type="EMBL" id="JADJEV010000004">
    <property type="protein sequence ID" value="MBK6974330.1"/>
    <property type="molecule type" value="Genomic_DNA"/>
</dbReference>
<dbReference type="PROSITE" id="PS51186">
    <property type="entry name" value="GNAT"/>
    <property type="match status" value="1"/>
</dbReference>
<dbReference type="InterPro" id="IPR000182">
    <property type="entry name" value="GNAT_dom"/>
</dbReference>
<dbReference type="Pfam" id="PF00583">
    <property type="entry name" value="Acetyltransf_1"/>
    <property type="match status" value="1"/>
</dbReference>
<dbReference type="Gene3D" id="3.40.630.30">
    <property type="match status" value="1"/>
</dbReference>